<comment type="subcellular location">
    <subcellularLocation>
        <location evidence="2">Cytoplasm</location>
    </subcellularLocation>
    <subcellularLocation>
        <location evidence="1">Nucleus</location>
    </subcellularLocation>
</comment>
<feature type="domain" description="Importin N-terminal" evidence="9">
    <location>
        <begin position="29"/>
        <end position="96"/>
    </location>
</feature>
<dbReference type="Pfam" id="PF25780">
    <property type="entry name" value="TPR_IPO5"/>
    <property type="match status" value="1"/>
</dbReference>
<dbReference type="InterPro" id="IPR040122">
    <property type="entry name" value="Importin_beta"/>
</dbReference>
<dbReference type="InterPro" id="IPR057600">
    <property type="entry name" value="TORTIFOLIA1/SINE1-2_N"/>
</dbReference>
<dbReference type="PROSITE" id="PS50166">
    <property type="entry name" value="IMPORTIN_B_NT"/>
    <property type="match status" value="1"/>
</dbReference>
<keyword evidence="6" id="KW-0653">Protein transport</keyword>
<evidence type="ECO:0000256" key="2">
    <source>
        <dbReference type="ARBA" id="ARBA00004496"/>
    </source>
</evidence>
<evidence type="ECO:0000256" key="1">
    <source>
        <dbReference type="ARBA" id="ARBA00004123"/>
    </source>
</evidence>
<dbReference type="InterPro" id="IPR034085">
    <property type="entry name" value="TOG"/>
</dbReference>
<sequence>MDQQYLTGLDGLLNELVFGATDTARIRAATSTLNTQYYTNANCIPALTEILQKSPHWQIRQLAAVELRKRTSKFWPQLDESLQLTIKTSLLEYIVQEPQALTRHSAARVISSIAKLELPANKWTDLIQFLYQCCSSPNAGHREVGVYILFTLFEVIADFFQEHIRQLFELFKASIADPESKAVRVTTLQALGKIADFIEPENKDEVKMFQDLVPSMVAVLQQCLADGDEDSASKGFEVFDSILMLETPLLSKHIAELIDFFLSVGANQEYDGSMRVMALSFMMWAAVYKKARIQRLKLVGPIIQRLMPIGIEEDPEDIDEDSPSRSAFKVLNALATNLPPQQVFPVVIEIVLAYMQNQDPRYRKSAMMSLAVSIEGCADFLRPKINDLLPLVCTGLQDPDLVVRRSACMTLGCLADELDEEIAAQHATLLPLILNLMNDPNTETNKQACNALDAILEGLGDNVIQYLPQLMEKLVFLLDHSGLEVKATVTAAIGSAAHAAGEEFKPYFPEVIARLKHMMTIKGNHEEMMLRGVATDTAGAIAEAVGRELVQPHLNELIHYATEGMQFESSRLRECAYCFFAVIGRVIQDDLAPYLNTIVPQLIQSCQAEEKDDFIGGEEDLGTGDMDDEDDEQAFQFNSAIADEKEIAADALGEIFENTRSHFLPYVEASIQELVKLSEHYSDSVRKAVVGSLFQFLNTFHEMSSPADWAPGLPPKAPVHENVDSMIKLVIPTVLRMWEEEDDKLVVIQVCHELVASLKNVGPALIADHLDAIATHILQVLEKKALCQMDQEDEDGLLDEEEQAEHDALLISAASDVIGALSQTVGPDFLQYARVFIPHMKKYYKKSRPVSDRSMAIGCLGEVCSGLKQGVTEFTEDLLNLFLKSLHDEEEEVRSNGAFAIGVLCENASVDLSSQYLTILMGLHPLFERQVLPNMTDNACGALARMIMARPEAVPLDQVLPVFIQALPLRRDFEENEPVYRCLFTLIRANNPIVMSQRAHLIQVFQQVLSPPEFQIKPKTREEMTELLNALSGQQ</sequence>
<keyword evidence="4" id="KW-0963">Cytoplasm</keyword>
<dbReference type="SMART" id="SM01349">
    <property type="entry name" value="TOG"/>
    <property type="match status" value="1"/>
</dbReference>
<dbReference type="SUPFAM" id="SSF48371">
    <property type="entry name" value="ARM repeat"/>
    <property type="match status" value="2"/>
</dbReference>
<dbReference type="InterPro" id="IPR011989">
    <property type="entry name" value="ARM-like"/>
</dbReference>
<dbReference type="EMBL" id="JASJQH010000110">
    <property type="protein sequence ID" value="KAK9766970.1"/>
    <property type="molecule type" value="Genomic_DNA"/>
</dbReference>
<keyword evidence="3" id="KW-0813">Transport</keyword>
<proteinExistence type="predicted"/>
<name>A0ABR2WZL6_9FUNG</name>
<dbReference type="InterPro" id="IPR057672">
    <property type="entry name" value="TPR_IPO4/5"/>
</dbReference>
<dbReference type="InterPro" id="IPR058584">
    <property type="entry name" value="IMB1_TNPO1-like_TPR"/>
</dbReference>
<evidence type="ECO:0000256" key="4">
    <source>
        <dbReference type="ARBA" id="ARBA00022490"/>
    </source>
</evidence>
<organism evidence="10 11">
    <name type="scientific">Basidiobolus ranarum</name>
    <dbReference type="NCBI Taxonomy" id="34480"/>
    <lineage>
        <taxon>Eukaryota</taxon>
        <taxon>Fungi</taxon>
        <taxon>Fungi incertae sedis</taxon>
        <taxon>Zoopagomycota</taxon>
        <taxon>Entomophthoromycotina</taxon>
        <taxon>Basidiobolomycetes</taxon>
        <taxon>Basidiobolales</taxon>
        <taxon>Basidiobolaceae</taxon>
        <taxon>Basidiobolus</taxon>
    </lineage>
</organism>
<accession>A0ABR2WZL6</accession>
<dbReference type="Pfam" id="PF24714">
    <property type="entry name" value="TOR1L1_N"/>
    <property type="match status" value="1"/>
</dbReference>
<dbReference type="PANTHER" id="PTHR10527">
    <property type="entry name" value="IMPORTIN BETA"/>
    <property type="match status" value="1"/>
</dbReference>
<gene>
    <name evidence="10" type="ORF">K7432_003562</name>
</gene>
<dbReference type="Pfam" id="PF25574">
    <property type="entry name" value="TPR_IMB1"/>
    <property type="match status" value="1"/>
</dbReference>
<keyword evidence="11" id="KW-1185">Reference proteome</keyword>
<feature type="repeat" description="HEAT" evidence="8">
    <location>
        <begin position="388"/>
        <end position="426"/>
    </location>
</feature>
<keyword evidence="7" id="KW-0539">Nucleus</keyword>
<evidence type="ECO:0000256" key="8">
    <source>
        <dbReference type="PROSITE-ProRule" id="PRU00103"/>
    </source>
</evidence>
<dbReference type="InterPro" id="IPR021133">
    <property type="entry name" value="HEAT_type_2"/>
</dbReference>
<dbReference type="InterPro" id="IPR001494">
    <property type="entry name" value="Importin-beta_N"/>
</dbReference>
<dbReference type="Pfam" id="PF03810">
    <property type="entry name" value="IBN_N"/>
    <property type="match status" value="1"/>
</dbReference>
<protein>
    <recommendedName>
        <fullName evidence="9">Importin N-terminal domain-containing protein</fullName>
    </recommendedName>
</protein>
<dbReference type="Proteomes" id="UP001479436">
    <property type="component" value="Unassembled WGS sequence"/>
</dbReference>
<comment type="caution">
    <text evidence="10">The sequence shown here is derived from an EMBL/GenBank/DDBJ whole genome shotgun (WGS) entry which is preliminary data.</text>
</comment>
<keyword evidence="5" id="KW-0677">Repeat</keyword>
<evidence type="ECO:0000256" key="6">
    <source>
        <dbReference type="ARBA" id="ARBA00022927"/>
    </source>
</evidence>
<evidence type="ECO:0000259" key="9">
    <source>
        <dbReference type="PROSITE" id="PS50166"/>
    </source>
</evidence>
<dbReference type="SMART" id="SM00913">
    <property type="entry name" value="IBN_N"/>
    <property type="match status" value="1"/>
</dbReference>
<dbReference type="PROSITE" id="PS50077">
    <property type="entry name" value="HEAT_REPEAT"/>
    <property type="match status" value="2"/>
</dbReference>
<evidence type="ECO:0000313" key="11">
    <source>
        <dbReference type="Proteomes" id="UP001479436"/>
    </source>
</evidence>
<evidence type="ECO:0000256" key="5">
    <source>
        <dbReference type="ARBA" id="ARBA00022737"/>
    </source>
</evidence>
<reference evidence="10 11" key="1">
    <citation type="submission" date="2023-04" db="EMBL/GenBank/DDBJ databases">
        <title>Genome of Basidiobolus ranarum AG-B5.</title>
        <authorList>
            <person name="Stajich J.E."/>
            <person name="Carter-House D."/>
            <person name="Gryganskyi A."/>
        </authorList>
    </citation>
    <scope>NUCLEOTIDE SEQUENCE [LARGE SCALE GENOMIC DNA]</scope>
    <source>
        <strain evidence="10 11">AG-B5</strain>
    </source>
</reference>
<evidence type="ECO:0000313" key="10">
    <source>
        <dbReference type="EMBL" id="KAK9766970.1"/>
    </source>
</evidence>
<feature type="repeat" description="HEAT" evidence="8">
    <location>
        <begin position="429"/>
        <end position="467"/>
    </location>
</feature>
<evidence type="ECO:0000256" key="7">
    <source>
        <dbReference type="ARBA" id="ARBA00023242"/>
    </source>
</evidence>
<dbReference type="InterPro" id="IPR016024">
    <property type="entry name" value="ARM-type_fold"/>
</dbReference>
<dbReference type="Gene3D" id="1.25.10.10">
    <property type="entry name" value="Leucine-rich Repeat Variant"/>
    <property type="match status" value="1"/>
</dbReference>
<evidence type="ECO:0000256" key="3">
    <source>
        <dbReference type="ARBA" id="ARBA00022448"/>
    </source>
</evidence>